<organism evidence="2 3">
    <name type="scientific">Halorhabdus utahensis (strain DSM 12940 / JCM 11049 / AX-2)</name>
    <dbReference type="NCBI Taxonomy" id="519442"/>
    <lineage>
        <taxon>Archaea</taxon>
        <taxon>Methanobacteriati</taxon>
        <taxon>Methanobacteriota</taxon>
        <taxon>Stenosarchaea group</taxon>
        <taxon>Halobacteria</taxon>
        <taxon>Halobacteriales</taxon>
        <taxon>Haloarculaceae</taxon>
        <taxon>Halorhabdus</taxon>
    </lineage>
</organism>
<dbReference type="SUPFAM" id="SSF53756">
    <property type="entry name" value="UDP-Glycosyltransferase/glycogen phosphorylase"/>
    <property type="match status" value="1"/>
</dbReference>
<dbReference type="CDD" id="cd03801">
    <property type="entry name" value="GT4_PimA-like"/>
    <property type="match status" value="1"/>
</dbReference>
<feature type="domain" description="Glycosyl transferase family 1" evidence="1">
    <location>
        <begin position="183"/>
        <end position="347"/>
    </location>
</feature>
<dbReference type="KEGG" id="hut:Huta_2134"/>
<dbReference type="Pfam" id="PF00534">
    <property type="entry name" value="Glycos_transf_1"/>
    <property type="match status" value="1"/>
</dbReference>
<evidence type="ECO:0000313" key="3">
    <source>
        <dbReference type="Proteomes" id="UP000002071"/>
    </source>
</evidence>
<dbReference type="STRING" id="519442.Huta_2134"/>
<dbReference type="AlphaFoldDB" id="C7NU56"/>
<gene>
    <name evidence="2" type="ordered locus">Huta_2134</name>
</gene>
<dbReference type="GeneID" id="8384428"/>
<keyword evidence="3" id="KW-1185">Reference proteome</keyword>
<dbReference type="HOGENOM" id="CLU_009583_2_2_2"/>
<dbReference type="GO" id="GO:0016757">
    <property type="term" value="F:glycosyltransferase activity"/>
    <property type="evidence" value="ECO:0007669"/>
    <property type="project" value="InterPro"/>
</dbReference>
<dbReference type="RefSeq" id="WP_015789872.1">
    <property type="nucleotide sequence ID" value="NC_013158.1"/>
</dbReference>
<dbReference type="InterPro" id="IPR001296">
    <property type="entry name" value="Glyco_trans_1"/>
</dbReference>
<dbReference type="PANTHER" id="PTHR12526">
    <property type="entry name" value="GLYCOSYLTRANSFERASE"/>
    <property type="match status" value="1"/>
</dbReference>
<evidence type="ECO:0000259" key="1">
    <source>
        <dbReference type="Pfam" id="PF00534"/>
    </source>
</evidence>
<reference evidence="2 3" key="1">
    <citation type="journal article" date="2009" name="Stand. Genomic Sci.">
        <title>Complete genome sequence of Halorhabdus utahensis type strain (AX-2).</title>
        <authorList>
            <person name="Anderson I."/>
            <person name="Tindall B.J."/>
            <person name="Pomrenke H."/>
            <person name="Goker M."/>
            <person name="Lapidus A."/>
            <person name="Nolan M."/>
            <person name="Copeland A."/>
            <person name="Glavina Del Rio T."/>
            <person name="Chen F."/>
            <person name="Tice H."/>
            <person name="Cheng J.F."/>
            <person name="Lucas S."/>
            <person name="Chertkov O."/>
            <person name="Bruce D."/>
            <person name="Brettin T."/>
            <person name="Detter J.C."/>
            <person name="Han C."/>
            <person name="Goodwin L."/>
            <person name="Land M."/>
            <person name="Hauser L."/>
            <person name="Chang Y.J."/>
            <person name="Jeffries C.D."/>
            <person name="Pitluck S."/>
            <person name="Pati A."/>
            <person name="Mavromatis K."/>
            <person name="Ivanova N."/>
            <person name="Ovchinnikova G."/>
            <person name="Chen A."/>
            <person name="Palaniappan K."/>
            <person name="Chain P."/>
            <person name="Rohde M."/>
            <person name="Bristow J."/>
            <person name="Eisen J.A."/>
            <person name="Markowitz V."/>
            <person name="Hugenholtz P."/>
            <person name="Kyrpides N.C."/>
            <person name="Klenk H.P."/>
        </authorList>
    </citation>
    <scope>NUCLEOTIDE SEQUENCE [LARGE SCALE GENOMIC DNA]</scope>
    <source>
        <strain evidence="3">DSM 12940 / JCM 11049 / AX-2</strain>
    </source>
</reference>
<dbReference type="EMBL" id="CP001687">
    <property type="protein sequence ID" value="ACV12301.1"/>
    <property type="molecule type" value="Genomic_DNA"/>
</dbReference>
<evidence type="ECO:0000313" key="2">
    <source>
        <dbReference type="EMBL" id="ACV12301.1"/>
    </source>
</evidence>
<name>C7NU56_HALUD</name>
<dbReference type="eggNOG" id="arCOG01403">
    <property type="taxonomic scope" value="Archaea"/>
</dbReference>
<dbReference type="CAZy" id="GT4">
    <property type="family name" value="Glycosyltransferase Family 4"/>
</dbReference>
<dbReference type="OrthoDB" id="132546at2157"/>
<dbReference type="PANTHER" id="PTHR12526:SF630">
    <property type="entry name" value="GLYCOSYLTRANSFERASE"/>
    <property type="match status" value="1"/>
</dbReference>
<protein>
    <submittedName>
        <fullName evidence="2">Glycosyl transferase group 1</fullName>
    </submittedName>
</protein>
<accession>C7NU56</accession>
<dbReference type="Proteomes" id="UP000002071">
    <property type="component" value="Chromosome"/>
</dbReference>
<sequence length="370" mass="41084">MNVLIVNKRAPFEGRGAEQVIWEIGKRFAQAGHQVRFFCPDPTSDAEPPDFDGIDFSFVATADDPTRSMIELFARGPRHYPGVYRSFEPDVVYDNPSPFPFHLAHFYGSVPVISKVHAVYRRLAFDCKDHPLVQVGTVIGEETYRLFSGETFVTNSASTAERLEPLLDTDSNRLIENPIGIDADEFEYHVPDEPTEVVTVSKLSPRKRVGDLLRAWRHVERQTETVSLTVAGSGPLEDELHELAGDLGLDRVNFPGYVSESHKKGLLRDASIYVTPTIYEGFGISPLEAMASGCAVVSSDTWGVKDYIEDGVNGRLVPTRSPHQVATAVTDLLENDERRCSVAEHGRATAKVYSMDKSLDREVTVLENSV</sequence>
<dbReference type="Gene3D" id="3.40.50.2000">
    <property type="entry name" value="Glycogen Phosphorylase B"/>
    <property type="match status" value="2"/>
</dbReference>
<keyword evidence="2" id="KW-0808">Transferase</keyword>
<proteinExistence type="predicted"/>